<dbReference type="Gene3D" id="1.20.5.100">
    <property type="entry name" value="Cytochrome c1, transmembrane anchor, C-terminal"/>
    <property type="match status" value="1"/>
</dbReference>
<evidence type="ECO:0000256" key="3">
    <source>
        <dbReference type="ARBA" id="ARBA00023157"/>
    </source>
</evidence>
<dbReference type="SUPFAM" id="SSF69687">
    <property type="entry name" value="Integrin beta tail domain"/>
    <property type="match status" value="1"/>
</dbReference>
<dbReference type="SMART" id="SM01241">
    <property type="entry name" value="Integrin_b_cyt"/>
    <property type="match status" value="1"/>
</dbReference>
<evidence type="ECO:0000313" key="5">
    <source>
        <dbReference type="EMBL" id="ENN70393.1"/>
    </source>
</evidence>
<proteinExistence type="predicted"/>
<dbReference type="OMA" id="GECELKC"/>
<keyword evidence="1" id="KW-0677">Repeat</keyword>
<dbReference type="GO" id="GO:0007160">
    <property type="term" value="P:cell-matrix adhesion"/>
    <property type="evidence" value="ECO:0007669"/>
    <property type="project" value="TreeGrafter"/>
</dbReference>
<dbReference type="PANTHER" id="PTHR10082:SF60">
    <property type="entry name" value="INTEGRIN BETA-PS"/>
    <property type="match status" value="1"/>
</dbReference>
<accession>N6SYT4</accession>
<dbReference type="InterPro" id="IPR015812">
    <property type="entry name" value="Integrin_bsu"/>
</dbReference>
<dbReference type="AlphaFoldDB" id="N6SYT4"/>
<keyword evidence="2" id="KW-0472">Membrane</keyword>
<dbReference type="PANTHER" id="PTHR10082">
    <property type="entry name" value="INTEGRIN BETA SUBUNIT"/>
    <property type="match status" value="1"/>
</dbReference>
<reference evidence="5" key="1">
    <citation type="journal article" date="2013" name="Genome Biol.">
        <title>Draft genome of the mountain pine beetle, Dendroctonus ponderosae Hopkins, a major forest pest.</title>
        <authorList>
            <person name="Keeling C.I."/>
            <person name="Yuen M.M."/>
            <person name="Liao N.Y."/>
            <person name="Docking T.R."/>
            <person name="Chan S.K."/>
            <person name="Taylor G.A."/>
            <person name="Palmquist D.L."/>
            <person name="Jackman S.D."/>
            <person name="Nguyen A."/>
            <person name="Li M."/>
            <person name="Henderson H."/>
            <person name="Janes J.K."/>
            <person name="Zhao Y."/>
            <person name="Pandoh P."/>
            <person name="Moore R."/>
            <person name="Sperling F.A."/>
            <person name="Huber D.P."/>
            <person name="Birol I."/>
            <person name="Jones S.J."/>
            <person name="Bohlmann J."/>
        </authorList>
    </citation>
    <scope>NUCLEOTIDE SEQUENCE</scope>
</reference>
<organism evidence="5">
    <name type="scientific">Dendroctonus ponderosae</name>
    <name type="common">Mountain pine beetle</name>
    <dbReference type="NCBI Taxonomy" id="77166"/>
    <lineage>
        <taxon>Eukaryota</taxon>
        <taxon>Metazoa</taxon>
        <taxon>Ecdysozoa</taxon>
        <taxon>Arthropoda</taxon>
        <taxon>Hexapoda</taxon>
        <taxon>Insecta</taxon>
        <taxon>Pterygota</taxon>
        <taxon>Neoptera</taxon>
        <taxon>Endopterygota</taxon>
        <taxon>Coleoptera</taxon>
        <taxon>Polyphaga</taxon>
        <taxon>Cucujiformia</taxon>
        <taxon>Curculionidae</taxon>
        <taxon>Scolytinae</taxon>
        <taxon>Dendroctonus</taxon>
    </lineage>
</organism>
<dbReference type="FunFam" id="1.20.5.100:FF:000002">
    <property type="entry name" value="Integrin beta"/>
    <property type="match status" value="1"/>
</dbReference>
<keyword evidence="2" id="KW-0812">Transmembrane</keyword>
<feature type="non-terminal residue" evidence="5">
    <location>
        <position position="1"/>
    </location>
</feature>
<dbReference type="PRINTS" id="PR01186">
    <property type="entry name" value="INTEGRINB"/>
</dbReference>
<dbReference type="GO" id="GO:0008305">
    <property type="term" value="C:integrin complex"/>
    <property type="evidence" value="ECO:0007669"/>
    <property type="project" value="TreeGrafter"/>
</dbReference>
<keyword evidence="3" id="KW-1015">Disulfide bond</keyword>
<dbReference type="GO" id="GO:0005925">
    <property type="term" value="C:focal adhesion"/>
    <property type="evidence" value="ECO:0007669"/>
    <property type="project" value="TreeGrafter"/>
</dbReference>
<name>N6SYT4_DENPD</name>
<dbReference type="InterPro" id="IPR014836">
    <property type="entry name" value="Integrin_bsu_cyt_dom"/>
</dbReference>
<evidence type="ECO:0000256" key="2">
    <source>
        <dbReference type="ARBA" id="ARBA00022989"/>
    </source>
</evidence>
<evidence type="ECO:0000256" key="4">
    <source>
        <dbReference type="ARBA" id="ARBA00023180"/>
    </source>
</evidence>
<dbReference type="InterPro" id="IPR036349">
    <property type="entry name" value="Integrin_bsu_tail_dom_sf"/>
</dbReference>
<dbReference type="GO" id="GO:0009986">
    <property type="term" value="C:cell surface"/>
    <property type="evidence" value="ECO:0007669"/>
    <property type="project" value="TreeGrafter"/>
</dbReference>
<evidence type="ECO:0000256" key="1">
    <source>
        <dbReference type="ARBA" id="ARBA00022737"/>
    </source>
</evidence>
<dbReference type="HOGENOM" id="CLU_149727_0_0_1"/>
<keyword evidence="4" id="KW-0325">Glycoprotein</keyword>
<dbReference type="GO" id="GO:0016477">
    <property type="term" value="P:cell migration"/>
    <property type="evidence" value="ECO:0007669"/>
    <property type="project" value="TreeGrafter"/>
</dbReference>
<dbReference type="Pfam" id="PF08725">
    <property type="entry name" value="Integrin_b_cyt"/>
    <property type="match status" value="1"/>
</dbReference>
<gene>
    <name evidence="5" type="ORF">YQE_12899</name>
</gene>
<dbReference type="SMART" id="SM01242">
    <property type="entry name" value="Integrin_B_tail"/>
    <property type="match status" value="1"/>
</dbReference>
<protein>
    <submittedName>
        <fullName evidence="5">Uncharacterized protein</fullName>
    </submittedName>
</protein>
<dbReference type="OrthoDB" id="410592at2759"/>
<dbReference type="EMBL" id="KB741292">
    <property type="protein sequence ID" value="ENN70393.1"/>
    <property type="molecule type" value="Genomic_DNA"/>
</dbReference>
<dbReference type="GO" id="GO:0033627">
    <property type="term" value="P:cell adhesion mediated by integrin"/>
    <property type="evidence" value="ECO:0007669"/>
    <property type="project" value="TreeGrafter"/>
</dbReference>
<sequence length="148" mass="17138">MYHTGPLKEPELCSANCTNVPVPIAVDKVEAIEETNEYLCRYTDEDHCQFTYVYYYDIERKLHIRAQQERTCPPEIFVLGIVFGVIAAIVLIGMAILLLWKLLTTIHDRREFARFEKERMLAKWDTGENPIYKQATSTFKNPTYAGKG</sequence>
<keyword evidence="2" id="KW-1133">Transmembrane helix</keyword>
<dbReference type="GO" id="GO:0007229">
    <property type="term" value="P:integrin-mediated signaling pathway"/>
    <property type="evidence" value="ECO:0007669"/>
    <property type="project" value="TreeGrafter"/>
</dbReference>
<dbReference type="GO" id="GO:0098609">
    <property type="term" value="P:cell-cell adhesion"/>
    <property type="evidence" value="ECO:0007669"/>
    <property type="project" value="TreeGrafter"/>
</dbReference>
<dbReference type="Gene3D" id="4.10.1240.30">
    <property type="match status" value="1"/>
</dbReference>
<dbReference type="InterPro" id="IPR012896">
    <property type="entry name" value="Integrin_bsu_tail"/>
</dbReference>
<dbReference type="Pfam" id="PF07965">
    <property type="entry name" value="Integrin_B_tail"/>
    <property type="match status" value="1"/>
</dbReference>
<dbReference type="GO" id="GO:0005178">
    <property type="term" value="F:integrin binding"/>
    <property type="evidence" value="ECO:0007669"/>
    <property type="project" value="TreeGrafter"/>
</dbReference>